<organism evidence="2">
    <name type="scientific">Caldicellulosiruptor owensensis</name>
    <dbReference type="NCBI Taxonomy" id="55205"/>
    <lineage>
        <taxon>Bacteria</taxon>
        <taxon>Bacillati</taxon>
        <taxon>Bacillota</taxon>
        <taxon>Bacillota incertae sedis</taxon>
        <taxon>Caldicellulosiruptorales</taxon>
        <taxon>Caldicellulosiruptoraceae</taxon>
        <taxon>Caldicellulosiruptor</taxon>
    </lineage>
</organism>
<dbReference type="AlphaFoldDB" id="A0A7C5V2F3"/>
<keyword evidence="1" id="KW-1133">Transmembrane helix</keyword>
<feature type="transmembrane region" description="Helical" evidence="1">
    <location>
        <begin position="12"/>
        <end position="37"/>
    </location>
</feature>
<evidence type="ECO:0000313" key="2">
    <source>
        <dbReference type="EMBL" id="HHS01969.1"/>
    </source>
</evidence>
<keyword evidence="1" id="KW-0472">Membrane</keyword>
<dbReference type="EMBL" id="DRUZ01000070">
    <property type="protein sequence ID" value="HHS01969.1"/>
    <property type="molecule type" value="Genomic_DNA"/>
</dbReference>
<reference evidence="2" key="1">
    <citation type="journal article" date="2020" name="mSystems">
        <title>Genome- and Community-Level Interaction Insights into Carbon Utilization and Element Cycling Functions of Hydrothermarchaeota in Hydrothermal Sediment.</title>
        <authorList>
            <person name="Zhou Z."/>
            <person name="Liu Y."/>
            <person name="Xu W."/>
            <person name="Pan J."/>
            <person name="Luo Z.H."/>
            <person name="Li M."/>
        </authorList>
    </citation>
    <scope>NUCLEOTIDE SEQUENCE [LARGE SCALE GENOMIC DNA]</scope>
    <source>
        <strain evidence="2">SpSt-102</strain>
    </source>
</reference>
<proteinExistence type="predicted"/>
<evidence type="ECO:0000256" key="1">
    <source>
        <dbReference type="SAM" id="Phobius"/>
    </source>
</evidence>
<gene>
    <name evidence="2" type="ORF">ENL71_05520</name>
</gene>
<comment type="caution">
    <text evidence="2">The sequence shown here is derived from an EMBL/GenBank/DDBJ whole genome shotgun (WGS) entry which is preliminary data.</text>
</comment>
<protein>
    <recommendedName>
        <fullName evidence="3">TadE family protein</fullName>
    </recommendedName>
</protein>
<keyword evidence="1" id="KW-0812">Transmembrane</keyword>
<evidence type="ECO:0008006" key="3">
    <source>
        <dbReference type="Google" id="ProtNLM"/>
    </source>
</evidence>
<name>A0A7C5V2F3_9FIRM</name>
<sequence length="136" mass="14805">MKLLKNTKGEGILTFIAMLPFVILVLLLAVQVVIIGYSKIALQHTAKVAVEKAIREEESRIISTAIQTAQSTGSSLLYNFSGRSTITPEGDTSPGEIFTVKIEYNFPKFSVITSMFRIPADMTVKAQASAVVQEVP</sequence>
<accession>A0A7C5V2F3</accession>